<proteinExistence type="predicted"/>
<dbReference type="InterPro" id="IPR006016">
    <property type="entry name" value="UspA"/>
</dbReference>
<dbReference type="Proteomes" id="UP001632038">
    <property type="component" value="Unassembled WGS sequence"/>
</dbReference>
<dbReference type="PANTHER" id="PTHR31964">
    <property type="entry name" value="ADENINE NUCLEOTIDE ALPHA HYDROLASES-LIKE SUPERFAMILY PROTEIN"/>
    <property type="match status" value="1"/>
</dbReference>
<accession>A0ABD3CEY5</accession>
<dbReference type="AlphaFoldDB" id="A0ABD3CEY5"/>
<gene>
    <name evidence="2" type="ORF">CASFOL_027155</name>
</gene>
<dbReference type="CDD" id="cd23659">
    <property type="entry name" value="USP_At3g01520-like"/>
    <property type="match status" value="1"/>
</dbReference>
<organism evidence="2 3">
    <name type="scientific">Castilleja foliolosa</name>
    <dbReference type="NCBI Taxonomy" id="1961234"/>
    <lineage>
        <taxon>Eukaryota</taxon>
        <taxon>Viridiplantae</taxon>
        <taxon>Streptophyta</taxon>
        <taxon>Embryophyta</taxon>
        <taxon>Tracheophyta</taxon>
        <taxon>Spermatophyta</taxon>
        <taxon>Magnoliopsida</taxon>
        <taxon>eudicotyledons</taxon>
        <taxon>Gunneridae</taxon>
        <taxon>Pentapetalae</taxon>
        <taxon>asterids</taxon>
        <taxon>lamiids</taxon>
        <taxon>Lamiales</taxon>
        <taxon>Orobanchaceae</taxon>
        <taxon>Pedicularideae</taxon>
        <taxon>Castillejinae</taxon>
        <taxon>Castilleja</taxon>
    </lineage>
</organism>
<comment type="caution">
    <text evidence="2">The sequence shown here is derived from an EMBL/GenBank/DDBJ whole genome shotgun (WGS) entry which is preliminary data.</text>
</comment>
<reference evidence="3" key="1">
    <citation type="journal article" date="2024" name="IScience">
        <title>Strigolactones Initiate the Formation of Haustorium-like Structures in Castilleja.</title>
        <authorList>
            <person name="Buerger M."/>
            <person name="Peterson D."/>
            <person name="Chory J."/>
        </authorList>
    </citation>
    <scope>NUCLEOTIDE SEQUENCE [LARGE SCALE GENOMIC DNA]</scope>
</reference>
<dbReference type="Pfam" id="PF00582">
    <property type="entry name" value="Usp"/>
    <property type="match status" value="1"/>
</dbReference>
<dbReference type="PRINTS" id="PR01438">
    <property type="entry name" value="UNVRSLSTRESS"/>
</dbReference>
<dbReference type="PANTHER" id="PTHR31964:SF124">
    <property type="entry name" value="ADENINE NUCLEOTIDE ALPHA HYDROLASES-LIKE SUPERFAMILY PROTEIN"/>
    <property type="match status" value="1"/>
</dbReference>
<name>A0ABD3CEY5_9LAMI</name>
<evidence type="ECO:0000313" key="3">
    <source>
        <dbReference type="Proteomes" id="UP001632038"/>
    </source>
</evidence>
<dbReference type="InterPro" id="IPR014729">
    <property type="entry name" value="Rossmann-like_a/b/a_fold"/>
</dbReference>
<dbReference type="SUPFAM" id="SSF52402">
    <property type="entry name" value="Adenine nucleotide alpha hydrolases-like"/>
    <property type="match status" value="1"/>
</dbReference>
<dbReference type="InterPro" id="IPR006015">
    <property type="entry name" value="Universal_stress_UspA"/>
</dbReference>
<evidence type="ECO:0000313" key="2">
    <source>
        <dbReference type="EMBL" id="KAL3628109.1"/>
    </source>
</evidence>
<dbReference type="EMBL" id="JAVIJP010000036">
    <property type="protein sequence ID" value="KAL3628109.1"/>
    <property type="molecule type" value="Genomic_DNA"/>
</dbReference>
<evidence type="ECO:0000259" key="1">
    <source>
        <dbReference type="Pfam" id="PF00582"/>
    </source>
</evidence>
<sequence length="182" mass="19541">MEETTSTGGAAAAAVKPMNVLVAIDDSDESFNALQWVIDNILKQRSTATDEATTGEARGSSNDKVITIAHVMEPLPRYAYPGGYVVESSNKAQGQHAARIVSRAFEMCRDNSLKAKTVILEGDPKDMICRAVEEMDIDLLVIGSRGLGQIKRAFLGSVSDYCAHQAKCAVLVVKPPAKKKST</sequence>
<keyword evidence="3" id="KW-1185">Reference proteome</keyword>
<feature type="domain" description="UspA" evidence="1">
    <location>
        <begin position="19"/>
        <end position="174"/>
    </location>
</feature>
<protein>
    <recommendedName>
        <fullName evidence="1">UspA domain-containing protein</fullName>
    </recommendedName>
</protein>
<dbReference type="Gene3D" id="3.40.50.620">
    <property type="entry name" value="HUPs"/>
    <property type="match status" value="1"/>
</dbReference>